<dbReference type="EMBL" id="CP108057">
    <property type="protein sequence ID" value="WUO46262.1"/>
    <property type="molecule type" value="Genomic_DNA"/>
</dbReference>
<dbReference type="InterPro" id="IPR006311">
    <property type="entry name" value="TAT_signal"/>
</dbReference>
<gene>
    <name evidence="2" type="ORF">OHU17_10635</name>
</gene>
<evidence type="ECO:0000256" key="1">
    <source>
        <dbReference type="SAM" id="MobiDB-lite"/>
    </source>
</evidence>
<keyword evidence="3" id="KW-1185">Reference proteome</keyword>
<dbReference type="PROSITE" id="PS51318">
    <property type="entry name" value="TAT"/>
    <property type="match status" value="1"/>
</dbReference>
<feature type="region of interest" description="Disordered" evidence="1">
    <location>
        <begin position="96"/>
        <end position="126"/>
    </location>
</feature>
<evidence type="ECO:0008006" key="4">
    <source>
        <dbReference type="Google" id="ProtNLM"/>
    </source>
</evidence>
<reference evidence="2" key="1">
    <citation type="submission" date="2022-10" db="EMBL/GenBank/DDBJ databases">
        <title>The complete genomes of actinobacterial strains from the NBC collection.</title>
        <authorList>
            <person name="Joergensen T.S."/>
            <person name="Alvarez Arevalo M."/>
            <person name="Sterndorff E.B."/>
            <person name="Faurdal D."/>
            <person name="Vuksanovic O."/>
            <person name="Mourched A.-S."/>
            <person name="Charusanti P."/>
            <person name="Shaw S."/>
            <person name="Blin K."/>
            <person name="Weber T."/>
        </authorList>
    </citation>
    <scope>NUCLEOTIDE SEQUENCE</scope>
    <source>
        <strain evidence="2">NBC_00283</strain>
    </source>
</reference>
<organism evidence="2 3">
    <name type="scientific">Streptomyces goshikiensis</name>
    <dbReference type="NCBI Taxonomy" id="1942"/>
    <lineage>
        <taxon>Bacteria</taxon>
        <taxon>Bacillati</taxon>
        <taxon>Actinomycetota</taxon>
        <taxon>Actinomycetes</taxon>
        <taxon>Kitasatosporales</taxon>
        <taxon>Streptomycetaceae</taxon>
        <taxon>Streptomyces</taxon>
    </lineage>
</organism>
<evidence type="ECO:0000313" key="2">
    <source>
        <dbReference type="EMBL" id="WUO46262.1"/>
    </source>
</evidence>
<evidence type="ECO:0000313" key="3">
    <source>
        <dbReference type="Proteomes" id="UP001432075"/>
    </source>
</evidence>
<sequence length="195" mass="18835">MPWTQTLRPSRRSLLTGAAGVAGGALLAGCSDGSGSSDADTGVPLERRMREAAVRDSERLLERYDATAAAHPDLAARLAPLRGAVAEHTGALAVAGPVKTGPSASPSASGSRSGASPSPSASAPAGAAAAPSAAAVPAKPAEALTALADAERSLAEARTVALAGAPGELARLLASVAACGAVHAYLLTSTPGAAS</sequence>
<dbReference type="RefSeq" id="WP_124289386.1">
    <property type="nucleotide sequence ID" value="NZ_CP108057.1"/>
</dbReference>
<proteinExistence type="predicted"/>
<dbReference type="Proteomes" id="UP001432075">
    <property type="component" value="Chromosome"/>
</dbReference>
<feature type="compositionally biased region" description="Low complexity" evidence="1">
    <location>
        <begin position="101"/>
        <end position="126"/>
    </location>
</feature>
<accession>A0ABZ1RJI6</accession>
<name>A0ABZ1RJI6_9ACTN</name>
<protein>
    <recommendedName>
        <fullName evidence="4">Lipoprotein</fullName>
    </recommendedName>
</protein>